<dbReference type="Proteomes" id="UP000562027">
    <property type="component" value="Unassembled WGS sequence"/>
</dbReference>
<reference evidence="11 12" key="1">
    <citation type="submission" date="2020-08" db="EMBL/GenBank/DDBJ databases">
        <title>Functional genomics of gut bacteria from endangered species of beetles.</title>
        <authorList>
            <person name="Carlos-Shanley C."/>
        </authorList>
    </citation>
    <scope>NUCLEOTIDE SEQUENCE [LARGE SCALE GENOMIC DNA]</scope>
    <source>
        <strain evidence="11 12">S00239</strain>
    </source>
</reference>
<evidence type="ECO:0000313" key="12">
    <source>
        <dbReference type="Proteomes" id="UP000562027"/>
    </source>
</evidence>
<keyword evidence="5" id="KW-0798">TonB box</keyword>
<evidence type="ECO:0000313" key="11">
    <source>
        <dbReference type="EMBL" id="MBB4843270.1"/>
    </source>
</evidence>
<evidence type="ECO:0000256" key="4">
    <source>
        <dbReference type="ARBA" id="ARBA00022692"/>
    </source>
</evidence>
<keyword evidence="12" id="KW-1185">Reference proteome</keyword>
<organism evidence="11 12">
    <name type="scientific">Roseateles oligotrophus</name>
    <dbReference type="NCBI Taxonomy" id="1769250"/>
    <lineage>
        <taxon>Bacteria</taxon>
        <taxon>Pseudomonadati</taxon>
        <taxon>Pseudomonadota</taxon>
        <taxon>Betaproteobacteria</taxon>
        <taxon>Burkholderiales</taxon>
        <taxon>Sphaerotilaceae</taxon>
        <taxon>Roseateles</taxon>
    </lineage>
</organism>
<dbReference type="AlphaFoldDB" id="A0A840L4Y6"/>
<dbReference type="SUPFAM" id="SSF56935">
    <property type="entry name" value="Porins"/>
    <property type="match status" value="1"/>
</dbReference>
<keyword evidence="4 8" id="KW-0812">Transmembrane</keyword>
<name>A0A840L4Y6_9BURK</name>
<evidence type="ECO:0000256" key="3">
    <source>
        <dbReference type="ARBA" id="ARBA00022452"/>
    </source>
</evidence>
<dbReference type="GO" id="GO:0009279">
    <property type="term" value="C:cell outer membrane"/>
    <property type="evidence" value="ECO:0007669"/>
    <property type="project" value="UniProtKB-SubCell"/>
</dbReference>
<dbReference type="PANTHER" id="PTHR47234">
    <property type="match status" value="1"/>
</dbReference>
<comment type="similarity">
    <text evidence="8">Belongs to the TonB-dependent receptor family.</text>
</comment>
<dbReference type="InterPro" id="IPR000531">
    <property type="entry name" value="Beta-barrel_TonB"/>
</dbReference>
<keyword evidence="6 8" id="KW-0472">Membrane</keyword>
<sequence>MYGSDAIGGVINFITRKDYRNGEIVLRYGDTQARIGGTEKGASLAFGFGDLAADGFNVLLTGNVQKNSRLKAIDQAFYNRGVSEVPGSAPPSSSAPFPGFIEGLIAPGAYPELNPGSAYEACGAPYSYTVIKGKTPNGMEQRSCRFIYAATLDNLPDTDKADAFGRATFNLGKNHQAFVEASYARNASIGRIAPTPIRYGFGPFNATKFDFEPVLMPVTSKYFPTALLTKLGYTAADYGADANGMVGIGLRAIPAGNRINNNTNEQMRFVAGVSGVVGGWDYEGGFNYSRATGLLNYKGYINEDRFLKALATGNLNPFGPGDATDAALWASAAMEGDMRKSTSTTTEVDVKFSKELMAMAGGSMALAIGGDLRQEKADDNPLNAEYAAGKHIGGEGTVPRTKASRNLAALFAELSLPFAKGWEASLAARYDRYSDFGNTFNPRASLRYQPTRELMLRASMGTGFRAPTLWDVNSPTSFSNTADSVQDPACPDPKEVNGRCASQLPTQSSPAPDLKPEKSRQFAFGMVLEPTRDLSMTLDYWNIQKKDQIGVIAADTLLTTPDLLSRFGSRVKRNAARFILYVETPVDNLGELKTSGLDLDVRSRMNLGEAGRMNLGIAGTYVMKYDAQKYAGGPFGSFAGTGGDGSVAPVPRWQHVASAEWLYGNLGLTLEHVYTRGWLESAASVNANIYVDQAHQVKDSSRFNLSGMYKGIKNLTVRLGVRNLLDAEPPYVASSSYGSHAAGYAASFTDPRGRFFYGNVTYQFK</sequence>
<gene>
    <name evidence="11" type="ORF">HNP55_001789</name>
</gene>
<dbReference type="PANTHER" id="PTHR47234:SF2">
    <property type="entry name" value="TONB-DEPENDENT RECEPTOR"/>
    <property type="match status" value="1"/>
</dbReference>
<proteinExistence type="inferred from homology"/>
<dbReference type="EMBL" id="JACHLP010000003">
    <property type="protein sequence ID" value="MBB4843270.1"/>
    <property type="molecule type" value="Genomic_DNA"/>
</dbReference>
<evidence type="ECO:0000256" key="8">
    <source>
        <dbReference type="PROSITE-ProRule" id="PRU01360"/>
    </source>
</evidence>
<dbReference type="RefSeq" id="WP_184298369.1">
    <property type="nucleotide sequence ID" value="NZ_JACHLP010000003.1"/>
</dbReference>
<protein>
    <submittedName>
        <fullName evidence="11">Iron complex outermembrane receptor protein</fullName>
    </submittedName>
</protein>
<accession>A0A840L4Y6</accession>
<evidence type="ECO:0000256" key="7">
    <source>
        <dbReference type="ARBA" id="ARBA00023237"/>
    </source>
</evidence>
<keyword evidence="3 8" id="KW-1134">Transmembrane beta strand</keyword>
<dbReference type="InterPro" id="IPR036942">
    <property type="entry name" value="Beta-barrel_TonB_sf"/>
</dbReference>
<evidence type="ECO:0000256" key="6">
    <source>
        <dbReference type="ARBA" id="ARBA00023136"/>
    </source>
</evidence>
<keyword evidence="11" id="KW-0675">Receptor</keyword>
<evidence type="ECO:0000259" key="10">
    <source>
        <dbReference type="Pfam" id="PF00593"/>
    </source>
</evidence>
<feature type="domain" description="TonB-dependent receptor-like beta-barrel" evidence="10">
    <location>
        <begin position="254"/>
        <end position="724"/>
    </location>
</feature>
<dbReference type="Gene3D" id="2.40.170.20">
    <property type="entry name" value="TonB-dependent receptor, beta-barrel domain"/>
    <property type="match status" value="1"/>
</dbReference>
<evidence type="ECO:0000256" key="5">
    <source>
        <dbReference type="ARBA" id="ARBA00023077"/>
    </source>
</evidence>
<evidence type="ECO:0000256" key="1">
    <source>
        <dbReference type="ARBA" id="ARBA00004571"/>
    </source>
</evidence>
<feature type="region of interest" description="Disordered" evidence="9">
    <location>
        <begin position="478"/>
        <end position="516"/>
    </location>
</feature>
<evidence type="ECO:0000256" key="9">
    <source>
        <dbReference type="SAM" id="MobiDB-lite"/>
    </source>
</evidence>
<dbReference type="Pfam" id="PF00593">
    <property type="entry name" value="TonB_dep_Rec_b-barrel"/>
    <property type="match status" value="1"/>
</dbReference>
<keyword evidence="7 8" id="KW-0998">Cell outer membrane</keyword>
<keyword evidence="2 8" id="KW-0813">Transport</keyword>
<comment type="subcellular location">
    <subcellularLocation>
        <location evidence="1 8">Cell outer membrane</location>
        <topology evidence="1 8">Multi-pass membrane protein</topology>
    </subcellularLocation>
</comment>
<dbReference type="InterPro" id="IPR039426">
    <property type="entry name" value="TonB-dep_rcpt-like"/>
</dbReference>
<evidence type="ECO:0000256" key="2">
    <source>
        <dbReference type="ARBA" id="ARBA00022448"/>
    </source>
</evidence>
<dbReference type="PROSITE" id="PS52016">
    <property type="entry name" value="TONB_DEPENDENT_REC_3"/>
    <property type="match status" value="1"/>
</dbReference>
<comment type="caution">
    <text evidence="11">The sequence shown here is derived from an EMBL/GenBank/DDBJ whole genome shotgun (WGS) entry which is preliminary data.</text>
</comment>